<evidence type="ECO:0000313" key="4">
    <source>
        <dbReference type="EMBL" id="OWJ62010.1"/>
    </source>
</evidence>
<dbReference type="InterPro" id="IPR012495">
    <property type="entry name" value="TadE-like_dom"/>
</dbReference>
<dbReference type="AlphaFoldDB" id="A0A211Z9S0"/>
<keyword evidence="2" id="KW-0812">Transmembrane</keyword>
<proteinExistence type="predicted"/>
<dbReference type="Proteomes" id="UP000196655">
    <property type="component" value="Unassembled WGS sequence"/>
</dbReference>
<feature type="domain" description="TadE-like" evidence="3">
    <location>
        <begin position="29"/>
        <end position="71"/>
    </location>
</feature>
<keyword evidence="2" id="KW-1133">Transmembrane helix</keyword>
<sequence length="172" mass="17386">MGTAMTTPAPRAPRTAGAGAPAALSDESGLAAVEFALIAPVFLVLLFGMVIYGLHFGAWLAVNQAAAEGARASIAGMNLDERKDLAQKAAIAVLSAYGPILGSIESCGAGKPCTIVADASTSDANLFQVTVTYDQAARNTANDLNGDDGKTPFLPMPLSNPSATVTIANGGY</sequence>
<protein>
    <recommendedName>
        <fullName evidence="3">TadE-like domain-containing protein</fullName>
    </recommendedName>
</protein>
<dbReference type="EMBL" id="NHON01000099">
    <property type="protein sequence ID" value="OWJ62010.1"/>
    <property type="molecule type" value="Genomic_DNA"/>
</dbReference>
<comment type="caution">
    <text evidence="4">The sequence shown here is derived from an EMBL/GenBank/DDBJ whole genome shotgun (WGS) entry which is preliminary data.</text>
</comment>
<evidence type="ECO:0000313" key="5">
    <source>
        <dbReference type="Proteomes" id="UP000196655"/>
    </source>
</evidence>
<evidence type="ECO:0000259" key="3">
    <source>
        <dbReference type="Pfam" id="PF07811"/>
    </source>
</evidence>
<evidence type="ECO:0000256" key="1">
    <source>
        <dbReference type="SAM" id="MobiDB-lite"/>
    </source>
</evidence>
<accession>A0A211Z9S0</accession>
<feature type="transmembrane region" description="Helical" evidence="2">
    <location>
        <begin position="35"/>
        <end position="62"/>
    </location>
</feature>
<reference evidence="5" key="1">
    <citation type="submission" date="2017-05" db="EMBL/GenBank/DDBJ databases">
        <authorList>
            <person name="Macchi M."/>
            <person name="Festa S."/>
            <person name="Coppotelli B.M."/>
            <person name="Morelli I.S."/>
        </authorList>
    </citation>
    <scope>NUCLEOTIDE SEQUENCE [LARGE SCALE GENOMIC DNA]</scope>
    <source>
        <strain evidence="5">I</strain>
    </source>
</reference>
<feature type="region of interest" description="Disordered" evidence="1">
    <location>
        <begin position="1"/>
        <end position="20"/>
    </location>
</feature>
<name>A0A211Z9S0_9PROT</name>
<dbReference type="OrthoDB" id="7356451at2"/>
<keyword evidence="2" id="KW-0472">Membrane</keyword>
<gene>
    <name evidence="4" type="ORF">BWR60_30635</name>
</gene>
<keyword evidence="5" id="KW-1185">Reference proteome</keyword>
<dbReference type="Pfam" id="PF07811">
    <property type="entry name" value="TadE"/>
    <property type="match status" value="1"/>
</dbReference>
<evidence type="ECO:0000256" key="2">
    <source>
        <dbReference type="SAM" id="Phobius"/>
    </source>
</evidence>
<organism evidence="4 5">
    <name type="scientific">Inquilinus limosus</name>
    <dbReference type="NCBI Taxonomy" id="171674"/>
    <lineage>
        <taxon>Bacteria</taxon>
        <taxon>Pseudomonadati</taxon>
        <taxon>Pseudomonadota</taxon>
        <taxon>Alphaproteobacteria</taxon>
        <taxon>Rhodospirillales</taxon>
        <taxon>Rhodospirillaceae</taxon>
        <taxon>Inquilinus</taxon>
    </lineage>
</organism>